<keyword evidence="2" id="KW-1133">Transmembrane helix</keyword>
<keyword evidence="2" id="KW-0812">Transmembrane</keyword>
<protein>
    <submittedName>
        <fullName evidence="3">Uncharacterized protein</fullName>
    </submittedName>
</protein>
<evidence type="ECO:0000313" key="4">
    <source>
        <dbReference type="Proteomes" id="UP000008068"/>
    </source>
</evidence>
<dbReference type="Proteomes" id="UP000008068">
    <property type="component" value="Unassembled WGS sequence"/>
</dbReference>
<keyword evidence="4" id="KW-1185">Reference proteome</keyword>
<gene>
    <name evidence="3" type="ORF">CAEBREN_14369</name>
</gene>
<name>G0NSR0_CAEBE</name>
<evidence type="ECO:0000313" key="3">
    <source>
        <dbReference type="EMBL" id="EGT36882.1"/>
    </source>
</evidence>
<dbReference type="InParanoid" id="G0NSR0"/>
<organism evidence="4">
    <name type="scientific">Caenorhabditis brenneri</name>
    <name type="common">Nematode worm</name>
    <dbReference type="NCBI Taxonomy" id="135651"/>
    <lineage>
        <taxon>Eukaryota</taxon>
        <taxon>Metazoa</taxon>
        <taxon>Ecdysozoa</taxon>
        <taxon>Nematoda</taxon>
        <taxon>Chromadorea</taxon>
        <taxon>Rhabditida</taxon>
        <taxon>Rhabditina</taxon>
        <taxon>Rhabditomorpha</taxon>
        <taxon>Rhabditoidea</taxon>
        <taxon>Rhabditidae</taxon>
        <taxon>Peloderinae</taxon>
        <taxon>Caenorhabditis</taxon>
    </lineage>
</organism>
<evidence type="ECO:0000256" key="1">
    <source>
        <dbReference type="SAM" id="MobiDB-lite"/>
    </source>
</evidence>
<feature type="transmembrane region" description="Helical" evidence="2">
    <location>
        <begin position="25"/>
        <end position="45"/>
    </location>
</feature>
<dbReference type="AlphaFoldDB" id="G0NSR0"/>
<evidence type="ECO:0000256" key="2">
    <source>
        <dbReference type="SAM" id="Phobius"/>
    </source>
</evidence>
<dbReference type="EMBL" id="GL379939">
    <property type="protein sequence ID" value="EGT36882.1"/>
    <property type="molecule type" value="Genomic_DNA"/>
</dbReference>
<proteinExistence type="predicted"/>
<keyword evidence="2" id="KW-0472">Membrane</keyword>
<sequence>MNIPFENKFLSTCHMTEINTENLPLAVIPVVSTILIFLIAAAALLKLKRVLHKDRMAREKERYLSLVNLWNGERDRQRRGGVDSGRGAGEQETMA</sequence>
<accession>G0NSR0</accession>
<dbReference type="HOGENOM" id="CLU_2575957_0_0_1"/>
<feature type="region of interest" description="Disordered" evidence="1">
    <location>
        <begin position="76"/>
        <end position="95"/>
    </location>
</feature>
<reference evidence="4" key="1">
    <citation type="submission" date="2011-07" db="EMBL/GenBank/DDBJ databases">
        <authorList>
            <consortium name="Caenorhabditis brenneri Sequencing and Analysis Consortium"/>
            <person name="Wilson R.K."/>
        </authorList>
    </citation>
    <scope>NUCLEOTIDE SEQUENCE [LARGE SCALE GENOMIC DNA]</scope>
    <source>
        <strain evidence="4">PB2801</strain>
    </source>
</reference>